<gene>
    <name evidence="1" type="ORF">KQP761_LOCUS11379</name>
</gene>
<evidence type="ECO:0000313" key="2">
    <source>
        <dbReference type="Proteomes" id="UP000663834"/>
    </source>
</evidence>
<sequence>MAYGQSMTSLVGSVLSYVTPEKEVSDHAKTVQNIFNNYTAGQEFFDLVYAWFENYDQHIQYLRNKSFYTDVKFIIQLAAESLKTSEDLHLFPQRVDTYLYMFHRINEYIASQGRPIDQMNEFRKILLERLGSEFKSSEGANPNFCIKEREMMKKIDVKQHLSAFTDINCIQTLMNFFAMCKLAFQSSQIVEETNCLQWKDALTTTKQWKISLQDFVSQYTQYKESFTQFPFDASAFVYLIRVMYPSKSKHPISFEIFRDTLTKLKLDYQAFFSEYCVLFGENVKQTFYEYDYIDTLLVVLRSLNNDDLFGTYLQTYALNTNFNKFWGLVLHFSQNHDLSDQMQHALAPILKAQAEKMSLPMFNDCCQMTKNTVQKIRPQNRARTARVLQILFYAFLHKKIYFEQNFHPLDEGLAKELLSLLLELSWPLDAQNPFCLFVIEHLIFTLYDHTKDKFQKLKRLFQRLNQLNEKICTNNKPVKFIQDCWLNDYVCDTPCDWLKLNRDDYQNLCEIHQNNGWSLYVWSKFVYSSVSNVDINFSNEILVQLNQWIVEVRHDKYQDNDPLTTIFVNSVFECVIFKHSKSLLSLPDIQSMIRYILHARDAKSRWINKEKIDEFVETVQRSIRDVLLLESEPICLFLFFMFYNHERLPSKSKFCLVFLGRITGIEQCNCSSNYSLKLFLRKTIHIGGNCFRTCNDCLSFLGTCVIYHQLIQPSVVHYFLPFIDLKAVFNTVDLSQYKFPITKSHINAIMGAHNPDNINISEVEPIEKIFDRLVQQVNIWLNWFEKFADIFLYIIEWLKNYKMEKADDLYREIYRIRNDSAMTLRNMKTVIQDILKVFEYFNHLPRLCDLFNCTQSFEVIDPGTLSNPDQQKPFIEETKQFRPDDTFKLNPNTETDRLHRIDDRRHVRWSLVCEQYPFHVTIEYQVNGLLNEVYILHSQTYTYPAEGVLRGEFKTQRGGHLRMIIKNLTRQLQYTVWFEVKSNALSRCHLFNGIFNIHYQKHFNSSNTVIKKNDLSKTMDQVFLFIDNLLDGSISLAEMDELRMVFHDKNINVREEVQKLFASQPITSNILLPATTVTSTTNNISRNEKIEQVDKWLQTYQYYSHVNIIINCVQKFNIISTVTNDHSMDHLQGLTIDINRSLKEISHTYNDVYRRFQKLTGEHLQLIKTMVACPNVVEMMKNSKLYSPDGLRRFQALRDTLTTQFQLQERNNMILNSWIITFTLCEPFVHNARDLEEFVDNLAHLRKIDDNSCEHIKSRR</sequence>
<evidence type="ECO:0000313" key="1">
    <source>
        <dbReference type="EMBL" id="CAF1438097.1"/>
    </source>
</evidence>
<protein>
    <submittedName>
        <fullName evidence="1">Uncharacterized protein</fullName>
    </submittedName>
</protein>
<dbReference type="AlphaFoldDB" id="A0A815NTC8"/>
<accession>A0A815NTC8</accession>
<dbReference type="EMBL" id="CAJNOW010005044">
    <property type="protein sequence ID" value="CAF1438097.1"/>
    <property type="molecule type" value="Genomic_DNA"/>
</dbReference>
<dbReference type="Proteomes" id="UP000663834">
    <property type="component" value="Unassembled WGS sequence"/>
</dbReference>
<organism evidence="1 2">
    <name type="scientific">Rotaria magnacalcarata</name>
    <dbReference type="NCBI Taxonomy" id="392030"/>
    <lineage>
        <taxon>Eukaryota</taxon>
        <taxon>Metazoa</taxon>
        <taxon>Spiralia</taxon>
        <taxon>Gnathifera</taxon>
        <taxon>Rotifera</taxon>
        <taxon>Eurotatoria</taxon>
        <taxon>Bdelloidea</taxon>
        <taxon>Philodinida</taxon>
        <taxon>Philodinidae</taxon>
        <taxon>Rotaria</taxon>
    </lineage>
</organism>
<dbReference type="OrthoDB" id="10042143at2759"/>
<reference evidence="1" key="1">
    <citation type="submission" date="2021-02" db="EMBL/GenBank/DDBJ databases">
        <authorList>
            <person name="Nowell W R."/>
        </authorList>
    </citation>
    <scope>NUCLEOTIDE SEQUENCE</scope>
</reference>
<name>A0A815NTC8_9BILA</name>
<comment type="caution">
    <text evidence="1">The sequence shown here is derived from an EMBL/GenBank/DDBJ whole genome shotgun (WGS) entry which is preliminary data.</text>
</comment>
<proteinExistence type="predicted"/>